<feature type="transmembrane region" description="Helical" evidence="1">
    <location>
        <begin position="83"/>
        <end position="111"/>
    </location>
</feature>
<reference evidence="2 3" key="1">
    <citation type="journal article" date="2016" name="Nat. Commun.">
        <title>Thousands of microbial genomes shed light on interconnected biogeochemical processes in an aquifer system.</title>
        <authorList>
            <person name="Anantharaman K."/>
            <person name="Brown C.T."/>
            <person name="Hug L.A."/>
            <person name="Sharon I."/>
            <person name="Castelle C.J."/>
            <person name="Probst A.J."/>
            <person name="Thomas B.C."/>
            <person name="Singh A."/>
            <person name="Wilkins M.J."/>
            <person name="Karaoz U."/>
            <person name="Brodie E.L."/>
            <person name="Williams K.H."/>
            <person name="Hubbard S.S."/>
            <person name="Banfield J.F."/>
        </authorList>
    </citation>
    <scope>NUCLEOTIDE SEQUENCE [LARGE SCALE GENOMIC DNA]</scope>
</reference>
<name>A0A1F7V0G4_9BACT</name>
<sequence>MLRKLFYNLGGMLPVWLIHPGQIILALERWLVRTVFKGATLPKWWTPTVSENLIAAIGLPVPVGVCLCTLLAGPWVLPNPTRIWVQLYFVFGVGGGSLASFAVFLWLACIWSWRHWRVQFQDTADDRGIVCVVLDDDDFETDFLHWFWGPTPGTRNWRFQFDVERIVKERNLTICGLQVVDRNGHVEVFDVGRREHEIVNPNENERTARAMLKQARLNEFGNWATVFRTLAVDGMFRQANHETIVSEMRVKCVRDEMEASAWRLVLVRLHEYFANTRSTQRDKAIAMRLARVEQEVVKTWIATGAGMNGRSLVELFDALDWPPLGKRAVKRSPTASGDSDEPIAS</sequence>
<dbReference type="AlphaFoldDB" id="A0A1F7V0G4"/>
<accession>A0A1F7V0G4</accession>
<proteinExistence type="predicted"/>
<keyword evidence="1" id="KW-1133">Transmembrane helix</keyword>
<comment type="caution">
    <text evidence="2">The sequence shown here is derived from an EMBL/GenBank/DDBJ whole genome shotgun (WGS) entry which is preliminary data.</text>
</comment>
<organism evidence="2 3">
    <name type="scientific">Candidatus Uhrbacteria bacterium RIFCSPLOWO2_01_FULL_53_9</name>
    <dbReference type="NCBI Taxonomy" id="1802403"/>
    <lineage>
        <taxon>Bacteria</taxon>
        <taxon>Candidatus Uhriibacteriota</taxon>
    </lineage>
</organism>
<keyword evidence="1" id="KW-0472">Membrane</keyword>
<evidence type="ECO:0000256" key="1">
    <source>
        <dbReference type="SAM" id="Phobius"/>
    </source>
</evidence>
<dbReference type="EMBL" id="MGEL01000003">
    <property type="protein sequence ID" value="OGL83538.1"/>
    <property type="molecule type" value="Genomic_DNA"/>
</dbReference>
<dbReference type="Proteomes" id="UP000176932">
    <property type="component" value="Unassembled WGS sequence"/>
</dbReference>
<evidence type="ECO:0000313" key="3">
    <source>
        <dbReference type="Proteomes" id="UP000176932"/>
    </source>
</evidence>
<feature type="transmembrane region" description="Helical" evidence="1">
    <location>
        <begin position="12"/>
        <end position="32"/>
    </location>
</feature>
<keyword evidence="1" id="KW-0812">Transmembrane</keyword>
<feature type="transmembrane region" description="Helical" evidence="1">
    <location>
        <begin position="53"/>
        <end position="77"/>
    </location>
</feature>
<gene>
    <name evidence="2" type="ORF">A3B32_00780</name>
</gene>
<protein>
    <submittedName>
        <fullName evidence="2">Uncharacterized protein</fullName>
    </submittedName>
</protein>
<evidence type="ECO:0000313" key="2">
    <source>
        <dbReference type="EMBL" id="OGL83538.1"/>
    </source>
</evidence>